<keyword evidence="3 9" id="KW-0540">Nuclease</keyword>
<evidence type="ECO:0000256" key="1">
    <source>
        <dbReference type="ARBA" id="ARBA00001946"/>
    </source>
</evidence>
<dbReference type="Proteomes" id="UP000185628">
    <property type="component" value="Unassembled WGS sequence"/>
</dbReference>
<accession>A0A1Q5PW10</accession>
<dbReference type="GO" id="GO:0046872">
    <property type="term" value="F:metal ion binding"/>
    <property type="evidence" value="ECO:0007669"/>
    <property type="project" value="UniProtKB-UniRule"/>
</dbReference>
<dbReference type="EMBL" id="MQVR01000152">
    <property type="protein sequence ID" value="OKL51629.1"/>
    <property type="molecule type" value="Genomic_DNA"/>
</dbReference>
<evidence type="ECO:0000313" key="11">
    <source>
        <dbReference type="Proteomes" id="UP000185628"/>
    </source>
</evidence>
<dbReference type="GO" id="GO:0051607">
    <property type="term" value="P:defense response to virus"/>
    <property type="evidence" value="ECO:0007669"/>
    <property type="project" value="UniProtKB-UniRule"/>
</dbReference>
<dbReference type="GO" id="GO:0043571">
    <property type="term" value="P:maintenance of CRISPR repeat elements"/>
    <property type="evidence" value="ECO:0007669"/>
    <property type="project" value="UniProtKB-UniRule"/>
</dbReference>
<evidence type="ECO:0000256" key="8">
    <source>
        <dbReference type="ARBA" id="ARBA00023118"/>
    </source>
</evidence>
<keyword evidence="8 9" id="KW-0051">Antiviral defense</keyword>
<evidence type="ECO:0000256" key="7">
    <source>
        <dbReference type="ARBA" id="ARBA00022842"/>
    </source>
</evidence>
<comment type="caution">
    <text evidence="10">The sequence shown here is derived from an EMBL/GenBank/DDBJ whole genome shotgun (WGS) entry which is preliminary data.</text>
</comment>
<evidence type="ECO:0000256" key="2">
    <source>
        <dbReference type="ARBA" id="ARBA00009959"/>
    </source>
</evidence>
<comment type="function">
    <text evidence="9">CRISPR (clustered regularly interspaced short palindromic repeat), is an adaptive immune system that provides protection against mobile genetic elements (viruses, transposable elements and conjugative plasmids). CRISPR clusters contain sequences complementary to antecedent mobile elements and target invading nucleic acids. CRISPR clusters are transcribed and processed into CRISPR RNA (crRNA). Functions as a ssRNA-specific endoribonuclease. Involved in the integration of spacer DNA into the CRISPR cassette.</text>
</comment>
<gene>
    <name evidence="9" type="primary">cas2</name>
    <name evidence="10" type="ORF">BSZ39_12720</name>
</gene>
<organism evidence="10 11">
    <name type="scientific">Bowdeniella nasicola</name>
    <dbReference type="NCBI Taxonomy" id="208480"/>
    <lineage>
        <taxon>Bacteria</taxon>
        <taxon>Bacillati</taxon>
        <taxon>Actinomycetota</taxon>
        <taxon>Actinomycetes</taxon>
        <taxon>Actinomycetales</taxon>
        <taxon>Actinomycetaceae</taxon>
        <taxon>Bowdeniella</taxon>
    </lineage>
</organism>
<comment type="cofactor">
    <cofactor evidence="1 9">
        <name>Mg(2+)</name>
        <dbReference type="ChEBI" id="CHEBI:18420"/>
    </cofactor>
</comment>
<name>A0A1Q5PW10_9ACTO</name>
<evidence type="ECO:0000256" key="9">
    <source>
        <dbReference type="HAMAP-Rule" id="MF_01471"/>
    </source>
</evidence>
<evidence type="ECO:0000256" key="6">
    <source>
        <dbReference type="ARBA" id="ARBA00022801"/>
    </source>
</evidence>
<dbReference type="OrthoDB" id="9791737at2"/>
<dbReference type="GO" id="GO:0004521">
    <property type="term" value="F:RNA endonuclease activity"/>
    <property type="evidence" value="ECO:0007669"/>
    <property type="project" value="InterPro"/>
</dbReference>
<protein>
    <recommendedName>
        <fullName evidence="9">CRISPR-associated endoribonuclease Cas2</fullName>
        <ecNumber evidence="9">3.1.-.-</ecNumber>
    </recommendedName>
</protein>
<dbReference type="InterPro" id="IPR019199">
    <property type="entry name" value="Virulence_VapD/CRISPR_Cas2"/>
</dbReference>
<dbReference type="AlphaFoldDB" id="A0A1Q5PW10"/>
<keyword evidence="11" id="KW-1185">Reference proteome</keyword>
<proteinExistence type="inferred from homology"/>
<reference evidence="11" key="1">
    <citation type="submission" date="2016-12" db="EMBL/GenBank/DDBJ databases">
        <authorList>
            <person name="Meng X."/>
        </authorList>
    </citation>
    <scope>NUCLEOTIDE SEQUENCE [LARGE SCALE GENOMIC DNA]</scope>
    <source>
        <strain evidence="11">DSM 19116</strain>
    </source>
</reference>
<keyword evidence="6 9" id="KW-0378">Hydrolase</keyword>
<dbReference type="GO" id="GO:0016787">
    <property type="term" value="F:hydrolase activity"/>
    <property type="evidence" value="ECO:0007669"/>
    <property type="project" value="UniProtKB-KW"/>
</dbReference>
<evidence type="ECO:0000256" key="3">
    <source>
        <dbReference type="ARBA" id="ARBA00022722"/>
    </source>
</evidence>
<keyword evidence="7 9" id="KW-0460">Magnesium</keyword>
<keyword evidence="4 9" id="KW-0479">Metal-binding</keyword>
<dbReference type="HAMAP" id="MF_01471">
    <property type="entry name" value="Cas2"/>
    <property type="match status" value="1"/>
</dbReference>
<dbReference type="Pfam" id="PF09827">
    <property type="entry name" value="CRISPR_Cas2"/>
    <property type="match status" value="1"/>
</dbReference>
<dbReference type="SUPFAM" id="SSF143430">
    <property type="entry name" value="TTP0101/SSO1404-like"/>
    <property type="match status" value="1"/>
</dbReference>
<evidence type="ECO:0000256" key="4">
    <source>
        <dbReference type="ARBA" id="ARBA00022723"/>
    </source>
</evidence>
<keyword evidence="5 9" id="KW-0255">Endonuclease</keyword>
<comment type="subunit">
    <text evidence="9">Homodimer, forms a heterotetramer with a Cas1 homodimer.</text>
</comment>
<sequence>MVRSKDPMWCMVMFDLPVTTAVERRNANGFRRHLTDLGFCMLQYSVYIKYTPVAGGDGWIVKMIRGAIPSGGAVHILHLTDRQWASTMRFINSIESKPDDSPQQLQIF</sequence>
<dbReference type="EC" id="3.1.-.-" evidence="9"/>
<dbReference type="InterPro" id="IPR021127">
    <property type="entry name" value="CRISPR_associated_Cas2"/>
</dbReference>
<feature type="binding site" evidence="9">
    <location>
        <position position="15"/>
    </location>
    <ligand>
        <name>Mg(2+)</name>
        <dbReference type="ChEBI" id="CHEBI:18420"/>
        <note>catalytic</note>
    </ligand>
</feature>
<comment type="similarity">
    <text evidence="2 9">Belongs to the CRISPR-associated endoribonuclease Cas2 protein family.</text>
</comment>
<evidence type="ECO:0000313" key="10">
    <source>
        <dbReference type="EMBL" id="OKL51629.1"/>
    </source>
</evidence>
<dbReference type="NCBIfam" id="TIGR01573">
    <property type="entry name" value="cas2"/>
    <property type="match status" value="1"/>
</dbReference>
<evidence type="ECO:0000256" key="5">
    <source>
        <dbReference type="ARBA" id="ARBA00022759"/>
    </source>
</evidence>